<dbReference type="eggNOG" id="ENOG502RQEI">
    <property type="taxonomic scope" value="Eukaryota"/>
</dbReference>
<dbReference type="Proteomes" id="UP000002037">
    <property type="component" value="Unassembled WGS sequence"/>
</dbReference>
<feature type="compositionally biased region" description="Polar residues" evidence="1">
    <location>
        <begin position="335"/>
        <end position="368"/>
    </location>
</feature>
<organism evidence="3 4">
    <name type="scientific">Candida tropicalis (strain ATCC MYA-3404 / T1)</name>
    <name type="common">Yeast</name>
    <dbReference type="NCBI Taxonomy" id="294747"/>
    <lineage>
        <taxon>Eukaryota</taxon>
        <taxon>Fungi</taxon>
        <taxon>Dikarya</taxon>
        <taxon>Ascomycota</taxon>
        <taxon>Saccharomycotina</taxon>
        <taxon>Pichiomycetes</taxon>
        <taxon>Debaryomycetaceae</taxon>
        <taxon>Candida/Lodderomyces clade</taxon>
        <taxon>Candida</taxon>
    </lineage>
</organism>
<gene>
    <name evidence="3" type="ORF">CTRG_01417</name>
</gene>
<dbReference type="EMBL" id="GG692396">
    <property type="protein sequence ID" value="EER34556.1"/>
    <property type="molecule type" value="Genomic_DNA"/>
</dbReference>
<evidence type="ECO:0000313" key="4">
    <source>
        <dbReference type="Proteomes" id="UP000002037"/>
    </source>
</evidence>
<keyword evidence="4" id="KW-1185">Reference proteome</keyword>
<dbReference type="HOGENOM" id="CLU_038836_0_0_1"/>
<reference evidence="3 4" key="1">
    <citation type="journal article" date="2009" name="Nature">
        <title>Evolution of pathogenicity and sexual reproduction in eight Candida genomes.</title>
        <authorList>
            <person name="Butler G."/>
            <person name="Rasmussen M.D."/>
            <person name="Lin M.F."/>
            <person name="Santos M.A."/>
            <person name="Sakthikumar S."/>
            <person name="Munro C.A."/>
            <person name="Rheinbay E."/>
            <person name="Grabherr M."/>
            <person name="Forche A."/>
            <person name="Reedy J.L."/>
            <person name="Agrafioti I."/>
            <person name="Arnaud M.B."/>
            <person name="Bates S."/>
            <person name="Brown A.J."/>
            <person name="Brunke S."/>
            <person name="Costanzo M.C."/>
            <person name="Fitzpatrick D.A."/>
            <person name="de Groot P.W."/>
            <person name="Harris D."/>
            <person name="Hoyer L.L."/>
            <person name="Hube B."/>
            <person name="Klis F.M."/>
            <person name="Kodira C."/>
            <person name="Lennard N."/>
            <person name="Logue M.E."/>
            <person name="Martin R."/>
            <person name="Neiman A.M."/>
            <person name="Nikolaou E."/>
            <person name="Quail M.A."/>
            <person name="Quinn J."/>
            <person name="Santos M.C."/>
            <person name="Schmitzberger F.F."/>
            <person name="Sherlock G."/>
            <person name="Shah P."/>
            <person name="Silverstein K.A."/>
            <person name="Skrzypek M.S."/>
            <person name="Soll D."/>
            <person name="Staggs R."/>
            <person name="Stansfield I."/>
            <person name="Stumpf M.P."/>
            <person name="Sudbery P.E."/>
            <person name="Srikantha T."/>
            <person name="Zeng Q."/>
            <person name="Berman J."/>
            <person name="Berriman M."/>
            <person name="Heitman J."/>
            <person name="Gow N.A."/>
            <person name="Lorenz M.C."/>
            <person name="Birren B.W."/>
            <person name="Kellis M."/>
            <person name="Cuomo C.A."/>
        </authorList>
    </citation>
    <scope>NUCLEOTIDE SEQUENCE [LARGE SCALE GENOMIC DNA]</scope>
    <source>
        <strain evidence="4">ATCC MYA-3404 / T1</strain>
    </source>
</reference>
<dbReference type="OrthoDB" id="4024310at2759"/>
<dbReference type="RefSeq" id="XP_002547111.1">
    <property type="nucleotide sequence ID" value="XM_002547065.1"/>
</dbReference>
<name>C5M6D6_CANTT</name>
<evidence type="ECO:0000313" key="3">
    <source>
        <dbReference type="EMBL" id="EER34556.1"/>
    </source>
</evidence>
<keyword evidence="2" id="KW-0472">Membrane</keyword>
<feature type="transmembrane region" description="Helical" evidence="2">
    <location>
        <begin position="236"/>
        <end position="261"/>
    </location>
</feature>
<feature type="transmembrane region" description="Helical" evidence="2">
    <location>
        <begin position="202"/>
        <end position="224"/>
    </location>
</feature>
<feature type="transmembrane region" description="Helical" evidence="2">
    <location>
        <begin position="273"/>
        <end position="293"/>
    </location>
</feature>
<dbReference type="VEuPathDB" id="FungiDB:CTRG_01417"/>
<dbReference type="GeneID" id="8296478"/>
<dbReference type="AlphaFoldDB" id="C5M6D6"/>
<keyword evidence="2" id="KW-1133">Transmembrane helix</keyword>
<protein>
    <submittedName>
        <fullName evidence="3">Uncharacterized protein</fullName>
    </submittedName>
</protein>
<feature type="region of interest" description="Disordered" evidence="1">
    <location>
        <begin position="335"/>
        <end position="373"/>
    </location>
</feature>
<evidence type="ECO:0000256" key="2">
    <source>
        <dbReference type="SAM" id="Phobius"/>
    </source>
</evidence>
<keyword evidence="2" id="KW-0812">Transmembrane</keyword>
<evidence type="ECO:0000256" key="1">
    <source>
        <dbReference type="SAM" id="MobiDB-lite"/>
    </source>
</evidence>
<dbReference type="KEGG" id="ctp:CTRG_01417"/>
<proteinExistence type="predicted"/>
<accession>C5M6D6</accession>
<sequence length="447" mass="50907">MRILSKDFPTSLFHSTAPGWVQSSIHQPSNQTISIAYHLKNFLLWLIFINIINNYTLNFKLYFGEVDVVSLLSNYKPIDNSLLSQNLENILRGIYVRNEATYLTHINDTTIIAKPIFICNDNSISTILIEGFFNGDKEQNKLKLGHKTIVQNIITERFPHSFTVFHLNSHIKMVQEVLVIFLTRLYTERGLDIVNIVKKVKYVIAPVTIGKFGILVNSFVLYSLYVVFHCVPKSLIWHYSNLASLYVSNTVNIAFILMILISKSQLRDFSNNISYCLLIIEFISFLAIMLLFFNDHKTIISRQVLLPYSCPSSVYSERNSKIGDPKTEELIQPEISQPPSTHIHNSQQSPKQIINSSPLEKQQQSKTILPQKRDSVPIQSLQEQYATPVPLTTPVIGDPLHQGSITTPGVRNPERRCVTVPVNLPRKYENLHHSPAGHPGHLPNLQL</sequence>